<dbReference type="RefSeq" id="WP_349244898.1">
    <property type="nucleotide sequence ID" value="NZ_JASCXX010000011.1"/>
</dbReference>
<evidence type="ECO:0000256" key="1">
    <source>
        <dbReference type="SAM" id="MobiDB-lite"/>
    </source>
</evidence>
<dbReference type="InterPro" id="IPR013429">
    <property type="entry name" value="Regulatory_FmdB_Zinc_ribbon"/>
</dbReference>
<dbReference type="EMBL" id="JASCXX010000011">
    <property type="protein sequence ID" value="MDI6449489.1"/>
    <property type="molecule type" value="Genomic_DNA"/>
</dbReference>
<protein>
    <submittedName>
        <fullName evidence="3">Zinc ribbon domain-containing protein</fullName>
    </submittedName>
</protein>
<reference evidence="3" key="1">
    <citation type="submission" date="2023-05" db="EMBL/GenBank/DDBJ databases">
        <title>Anaerotaeda fermentans gen. nov., sp. nov., a novel anaerobic planctomycete of the new family within the order Sedimentisphaerales isolated from Taman Peninsula, Russia.</title>
        <authorList>
            <person name="Khomyakova M.A."/>
            <person name="Merkel A.Y."/>
            <person name="Slobodkin A.I."/>
        </authorList>
    </citation>
    <scope>NUCLEOTIDE SEQUENCE</scope>
    <source>
        <strain evidence="3">M17dextr</strain>
    </source>
</reference>
<evidence type="ECO:0000313" key="4">
    <source>
        <dbReference type="Proteomes" id="UP001431776"/>
    </source>
</evidence>
<feature type="domain" description="Putative regulatory protein FmdB zinc ribbon" evidence="2">
    <location>
        <begin position="1"/>
        <end position="42"/>
    </location>
</feature>
<accession>A0AAW6TZ16</accession>
<dbReference type="PANTHER" id="PTHR34404">
    <property type="entry name" value="REGULATORY PROTEIN, FMDB FAMILY"/>
    <property type="match status" value="1"/>
</dbReference>
<feature type="compositionally biased region" description="Basic and acidic residues" evidence="1">
    <location>
        <begin position="79"/>
        <end position="89"/>
    </location>
</feature>
<dbReference type="Proteomes" id="UP001431776">
    <property type="component" value="Unassembled WGS sequence"/>
</dbReference>
<comment type="caution">
    <text evidence="3">The sequence shown here is derived from an EMBL/GenBank/DDBJ whole genome shotgun (WGS) entry which is preliminary data.</text>
</comment>
<dbReference type="SMART" id="SM00834">
    <property type="entry name" value="CxxC_CXXC_SSSS"/>
    <property type="match status" value="1"/>
</dbReference>
<organism evidence="3 4">
    <name type="scientific">Anaerobaca lacustris</name>
    <dbReference type="NCBI Taxonomy" id="3044600"/>
    <lineage>
        <taxon>Bacteria</taxon>
        <taxon>Pseudomonadati</taxon>
        <taxon>Planctomycetota</taxon>
        <taxon>Phycisphaerae</taxon>
        <taxon>Sedimentisphaerales</taxon>
        <taxon>Anaerobacaceae</taxon>
        <taxon>Anaerobaca</taxon>
    </lineage>
</organism>
<dbReference type="PANTHER" id="PTHR34404:SF2">
    <property type="entry name" value="CONSERVED SERINE RICH PROTEIN"/>
    <property type="match status" value="1"/>
</dbReference>
<keyword evidence="4" id="KW-1185">Reference proteome</keyword>
<dbReference type="AlphaFoldDB" id="A0AAW6TZ16"/>
<proteinExistence type="predicted"/>
<name>A0AAW6TZ16_9BACT</name>
<sequence>MPTYEYACDSCGHEFEEFQSITAKPLRKCPKCKKSALRRLIGTGAGILFKGSGFYQTDYRSDSYKKAAEKDNGSTSAKSSDKKETKTETKAASTEPAAKKTEKKKSA</sequence>
<evidence type="ECO:0000259" key="2">
    <source>
        <dbReference type="SMART" id="SM00834"/>
    </source>
</evidence>
<dbReference type="NCBIfam" id="TIGR02605">
    <property type="entry name" value="CxxC_CxxC_SSSS"/>
    <property type="match status" value="1"/>
</dbReference>
<evidence type="ECO:0000313" key="3">
    <source>
        <dbReference type="EMBL" id="MDI6449489.1"/>
    </source>
</evidence>
<feature type="region of interest" description="Disordered" evidence="1">
    <location>
        <begin position="65"/>
        <end position="107"/>
    </location>
</feature>
<gene>
    <name evidence="3" type="ORF">QJ522_10590</name>
</gene>
<feature type="compositionally biased region" description="Basic and acidic residues" evidence="1">
    <location>
        <begin position="97"/>
        <end position="107"/>
    </location>
</feature>
<dbReference type="Pfam" id="PF09723">
    <property type="entry name" value="Zn_ribbon_8"/>
    <property type="match status" value="1"/>
</dbReference>